<dbReference type="Pfam" id="PF02825">
    <property type="entry name" value="WWE"/>
    <property type="match status" value="1"/>
</dbReference>
<keyword evidence="6" id="KW-0677">Repeat</keyword>
<evidence type="ECO:0000256" key="2">
    <source>
        <dbReference type="ARBA" id="ARBA00004496"/>
    </source>
</evidence>
<keyword evidence="4" id="KW-0597">Phosphoprotein</keyword>
<feature type="domain" description="C3H1-type" evidence="12">
    <location>
        <begin position="189"/>
        <end position="211"/>
    </location>
</feature>
<dbReference type="GO" id="GO:0003950">
    <property type="term" value="F:NAD+ poly-ADP-ribosyltransferase activity"/>
    <property type="evidence" value="ECO:0000318"/>
    <property type="project" value="GO_Central"/>
</dbReference>
<keyword evidence="7 11" id="KW-0863">Zinc-finger</keyword>
<dbReference type="OMA" id="TQWLWYY"/>
<dbReference type="EMBL" id="AHAT01034292">
    <property type="status" value="NOT_ANNOTATED_CDS"/>
    <property type="molecule type" value="Genomic_DNA"/>
</dbReference>
<dbReference type="InterPro" id="IPR056226">
    <property type="entry name" value="WH_PARP12"/>
</dbReference>
<keyword evidence="3" id="KW-0963">Cytoplasm</keyword>
<accession>W5NK09</accession>
<evidence type="ECO:0000256" key="7">
    <source>
        <dbReference type="ARBA" id="ARBA00022771"/>
    </source>
</evidence>
<comment type="similarity">
    <text evidence="10">Belongs to the ARTD/PARP family.</text>
</comment>
<dbReference type="SUPFAM" id="SSF117839">
    <property type="entry name" value="WWE domain"/>
    <property type="match status" value="1"/>
</dbReference>
<name>W5NK09_LEPOC</name>
<evidence type="ECO:0000256" key="9">
    <source>
        <dbReference type="ARBA" id="ARBA00023242"/>
    </source>
</evidence>
<dbReference type="SMART" id="SM00356">
    <property type="entry name" value="ZnF_C3H1"/>
    <property type="match status" value="3"/>
</dbReference>
<dbReference type="Pfam" id="PF23466">
    <property type="entry name" value="WWE_4"/>
    <property type="match status" value="1"/>
</dbReference>
<evidence type="ECO:0000256" key="3">
    <source>
        <dbReference type="ARBA" id="ARBA00022490"/>
    </source>
</evidence>
<protein>
    <submittedName>
        <fullName evidence="14">Poly (ADP-ribose) polymerase family, member 12b</fullName>
    </submittedName>
</protein>
<dbReference type="GO" id="GO:0005737">
    <property type="term" value="C:cytoplasm"/>
    <property type="evidence" value="ECO:0007669"/>
    <property type="project" value="UniProtKB-SubCell"/>
</dbReference>
<evidence type="ECO:0000313" key="14">
    <source>
        <dbReference type="Ensembl" id="ENSLOCP00000020968.1"/>
    </source>
</evidence>
<dbReference type="AlphaFoldDB" id="W5NK09"/>
<evidence type="ECO:0000313" key="15">
    <source>
        <dbReference type="Proteomes" id="UP000018468"/>
    </source>
</evidence>
<dbReference type="Pfam" id="PF24356">
    <property type="entry name" value="WHD_PARP12"/>
    <property type="match status" value="1"/>
</dbReference>
<keyword evidence="5 11" id="KW-0479">Metal-binding</keyword>
<dbReference type="InterPro" id="IPR037197">
    <property type="entry name" value="WWE_dom_sf"/>
</dbReference>
<dbReference type="STRING" id="7918.ENSLOCP00000020968"/>
<dbReference type="InterPro" id="IPR057602">
    <property type="entry name" value="Zfn-CCCH_PARP12"/>
</dbReference>
<feature type="zinc finger region" description="C3H1-type" evidence="11">
    <location>
        <begin position="189"/>
        <end position="211"/>
    </location>
</feature>
<proteinExistence type="inferred from homology"/>
<reference evidence="14" key="2">
    <citation type="submission" date="2025-08" db="UniProtKB">
        <authorList>
            <consortium name="Ensembl"/>
        </authorList>
    </citation>
    <scope>IDENTIFICATION</scope>
</reference>
<dbReference type="PROSITE" id="PS50103">
    <property type="entry name" value="ZF_C3H1"/>
    <property type="match status" value="3"/>
</dbReference>
<keyword evidence="9" id="KW-0539">Nucleus</keyword>
<dbReference type="Gene3D" id="3.30.720.50">
    <property type="match status" value="1"/>
</dbReference>
<dbReference type="Proteomes" id="UP000018468">
    <property type="component" value="Linkage group LG8"/>
</dbReference>
<keyword evidence="8 11" id="KW-0862">Zinc</keyword>
<dbReference type="InterPro" id="IPR051712">
    <property type="entry name" value="ARTD-AVP"/>
</dbReference>
<dbReference type="PANTHER" id="PTHR45740:SF13">
    <property type="entry name" value="POLY (ADP-RIBOSE) POLYMERASE FAMILY, MEMBER 12B"/>
    <property type="match status" value="1"/>
</dbReference>
<dbReference type="Gene3D" id="4.10.1000.10">
    <property type="entry name" value="Zinc finger, CCCH-type"/>
    <property type="match status" value="1"/>
</dbReference>
<dbReference type="InterPro" id="IPR000571">
    <property type="entry name" value="Znf_CCCH"/>
</dbReference>
<dbReference type="Gene3D" id="3.30.1370.210">
    <property type="match status" value="1"/>
</dbReference>
<evidence type="ECO:0000256" key="8">
    <source>
        <dbReference type="ARBA" id="ARBA00022833"/>
    </source>
</evidence>
<keyword evidence="15" id="KW-1185">Reference proteome</keyword>
<organism evidence="14 15">
    <name type="scientific">Lepisosteus oculatus</name>
    <name type="common">Spotted gar</name>
    <dbReference type="NCBI Taxonomy" id="7918"/>
    <lineage>
        <taxon>Eukaryota</taxon>
        <taxon>Metazoa</taxon>
        <taxon>Chordata</taxon>
        <taxon>Craniata</taxon>
        <taxon>Vertebrata</taxon>
        <taxon>Euteleostomi</taxon>
        <taxon>Actinopterygii</taxon>
        <taxon>Neopterygii</taxon>
        <taxon>Holostei</taxon>
        <taxon>Semionotiformes</taxon>
        <taxon>Lepisosteidae</taxon>
        <taxon>Lepisosteus</taxon>
    </lineage>
</organism>
<dbReference type="PROSITE" id="PS50918">
    <property type="entry name" value="WWE"/>
    <property type="match status" value="1"/>
</dbReference>
<dbReference type="InParanoid" id="W5NK09"/>
<dbReference type="GO" id="GO:0005634">
    <property type="term" value="C:nucleus"/>
    <property type="evidence" value="ECO:0000318"/>
    <property type="project" value="GO_Central"/>
</dbReference>
<evidence type="ECO:0000256" key="1">
    <source>
        <dbReference type="ARBA" id="ARBA00004123"/>
    </source>
</evidence>
<dbReference type="eggNOG" id="ENOG502QWV0">
    <property type="taxonomic scope" value="Eukaryota"/>
</dbReference>
<dbReference type="InterPro" id="IPR004170">
    <property type="entry name" value="WWE_dom"/>
</dbReference>
<sequence length="456" mass="53938">CAKMANAYARVIHYATSVLCSNKGSMDYLQLHRKVFQLCRISEEDFWYIVRKCSRFAVVKNTSERTWEDGLSPPDCTIIAKTSLRLCKHYTKHECYDCQELHLCKYFVYGNCRYGKGRKECKYSHNLRSDHNYPILRECTLHELNEEDLFLLLLQNDPSLLPEVCVHYNKGTGLFGACTFRSTCTKLHICQHFVQDNCMFGHKCKKSHMIDPQGRRMLEERGLSGDIIHDLPFVYRNMYKLNARSNSASNSREGISDSIARPSAQEDEKQEICLHYIRRNCTFQDQCYRVHFHLPYKWEVFDGTSWRELRHMEEIERAYCDPRNTQSNGSRPVDFLTMTRESYRVRRLSTASSITKPPHYILTTEWVWYYKGDHENWIEYGKPDDKQRVASITSKELELTYLTDSSAEITVVKGHRKYVLSFRDMYQRNPKHNTKRRVRRRPRFVSVQDVANKISR</sequence>
<evidence type="ECO:0000256" key="4">
    <source>
        <dbReference type="ARBA" id="ARBA00022553"/>
    </source>
</evidence>
<dbReference type="PANTHER" id="PTHR45740">
    <property type="entry name" value="POLY [ADP-RIBOSE] POLYMERASE"/>
    <property type="match status" value="1"/>
</dbReference>
<evidence type="ECO:0000256" key="5">
    <source>
        <dbReference type="ARBA" id="ARBA00022723"/>
    </source>
</evidence>
<comment type="subcellular location">
    <subcellularLocation>
        <location evidence="2">Cytoplasm</location>
    </subcellularLocation>
    <subcellularLocation>
        <location evidence="1">Nucleus</location>
    </subcellularLocation>
</comment>
<dbReference type="Bgee" id="ENSLOCG00000016961">
    <property type="expression patterns" value="Expressed in larva and 13 other cell types or tissues"/>
</dbReference>
<evidence type="ECO:0000256" key="11">
    <source>
        <dbReference type="PROSITE-ProRule" id="PRU00723"/>
    </source>
</evidence>
<reference evidence="15" key="1">
    <citation type="submission" date="2011-12" db="EMBL/GenBank/DDBJ databases">
        <title>The Draft Genome of Lepisosteus oculatus.</title>
        <authorList>
            <consortium name="The Broad Institute Genome Assembly &amp; Analysis Group"/>
            <consortium name="Computational R&amp;D Group"/>
            <consortium name="and Sequencing Platform"/>
            <person name="Di Palma F."/>
            <person name="Alfoldi J."/>
            <person name="Johnson J."/>
            <person name="Berlin A."/>
            <person name="Gnerre S."/>
            <person name="Jaffe D."/>
            <person name="MacCallum I."/>
            <person name="Young S."/>
            <person name="Walker B.J."/>
            <person name="Lander E.S."/>
            <person name="Lindblad-Toh K."/>
        </authorList>
    </citation>
    <scope>NUCLEOTIDE SEQUENCE [LARGE SCALE GENOMIC DNA]</scope>
</reference>
<dbReference type="GeneTree" id="ENSGT00940000164581"/>
<dbReference type="Pfam" id="PF25261">
    <property type="entry name" value="zf-CCCH_PARP12"/>
    <property type="match status" value="1"/>
</dbReference>
<dbReference type="Ensembl" id="ENSLOCT00000021004.1">
    <property type="protein sequence ID" value="ENSLOCP00000020968.1"/>
    <property type="gene ID" value="ENSLOCG00000016961.1"/>
</dbReference>
<feature type="domain" description="WWE" evidence="13">
    <location>
        <begin position="353"/>
        <end position="440"/>
    </location>
</feature>
<dbReference type="HOGENOM" id="CLU_014825_2_2_1"/>
<reference evidence="14" key="3">
    <citation type="submission" date="2025-09" db="UniProtKB">
        <authorList>
            <consortium name="Ensembl"/>
        </authorList>
    </citation>
    <scope>IDENTIFICATION</scope>
</reference>
<dbReference type="GO" id="GO:0008270">
    <property type="term" value="F:zinc ion binding"/>
    <property type="evidence" value="ECO:0007669"/>
    <property type="project" value="UniProtKB-KW"/>
</dbReference>
<feature type="zinc finger region" description="C3H1-type" evidence="11">
    <location>
        <begin position="103"/>
        <end position="128"/>
    </location>
</feature>
<evidence type="ECO:0000256" key="6">
    <source>
        <dbReference type="ARBA" id="ARBA00022737"/>
    </source>
</evidence>
<feature type="domain" description="C3H1-type" evidence="12">
    <location>
        <begin position="103"/>
        <end position="128"/>
    </location>
</feature>
<feature type="domain" description="C3H1-type" evidence="12">
    <location>
        <begin position="267"/>
        <end position="294"/>
    </location>
</feature>
<feature type="zinc finger region" description="C3H1-type" evidence="11">
    <location>
        <begin position="267"/>
        <end position="294"/>
    </location>
</feature>
<evidence type="ECO:0000259" key="13">
    <source>
        <dbReference type="PROSITE" id="PS50918"/>
    </source>
</evidence>
<evidence type="ECO:0000256" key="10">
    <source>
        <dbReference type="ARBA" id="ARBA00024347"/>
    </source>
</evidence>
<evidence type="ECO:0000259" key="12">
    <source>
        <dbReference type="PROSITE" id="PS50103"/>
    </source>
</evidence>